<protein>
    <submittedName>
        <fullName evidence="1">Uncharacterized protein</fullName>
    </submittedName>
</protein>
<dbReference type="AlphaFoldDB" id="A0A3B1BVA5"/>
<organism evidence="1">
    <name type="scientific">hydrothermal vent metagenome</name>
    <dbReference type="NCBI Taxonomy" id="652676"/>
    <lineage>
        <taxon>unclassified sequences</taxon>
        <taxon>metagenomes</taxon>
        <taxon>ecological metagenomes</taxon>
    </lineage>
</organism>
<dbReference type="EMBL" id="UOGD01000022">
    <property type="protein sequence ID" value="VAX15468.1"/>
    <property type="molecule type" value="Genomic_DNA"/>
</dbReference>
<sequence length="136" mass="15960">SDDGLRFGMRWQVTPLLYSFGINKKLSPWRYLIAEPLVRQSGSIELFFTPDYLKLEDKFKDRWLFRGGARIYIPLWQRGEYMSASLAASYYNFNGRNGISYEGGIYLFAGILGIQTTYSPSFTNSEWIFTIRLRYF</sequence>
<proteinExistence type="predicted"/>
<accession>A0A3B1BVA5</accession>
<feature type="non-terminal residue" evidence="1">
    <location>
        <position position="1"/>
    </location>
</feature>
<evidence type="ECO:0000313" key="1">
    <source>
        <dbReference type="EMBL" id="VAX15468.1"/>
    </source>
</evidence>
<reference evidence="1" key="1">
    <citation type="submission" date="2018-06" db="EMBL/GenBank/DDBJ databases">
        <authorList>
            <person name="Zhirakovskaya E."/>
        </authorList>
    </citation>
    <scope>NUCLEOTIDE SEQUENCE</scope>
</reference>
<name>A0A3B1BVA5_9ZZZZ</name>
<gene>
    <name evidence="1" type="ORF">MNBD_IGNAVI01-437</name>
</gene>